<name>A0AC58JX27_CASCN</name>
<gene>
    <name evidence="2" type="primary">LOC141410810</name>
</gene>
<evidence type="ECO:0000313" key="1">
    <source>
        <dbReference type="Proteomes" id="UP001732720"/>
    </source>
</evidence>
<accession>A0AC58JX27</accession>
<dbReference type="RefSeq" id="XP_073897229.1">
    <property type="nucleotide sequence ID" value="XM_074041128.1"/>
</dbReference>
<protein>
    <submittedName>
        <fullName evidence="2">Uncharacterized protein</fullName>
    </submittedName>
</protein>
<proteinExistence type="predicted"/>
<dbReference type="Proteomes" id="UP001732720">
    <property type="component" value="Chromosome 9"/>
</dbReference>
<keyword evidence="1" id="KW-1185">Reference proteome</keyword>
<organism evidence="1 2">
    <name type="scientific">Castor canadensis</name>
    <name type="common">American beaver</name>
    <dbReference type="NCBI Taxonomy" id="51338"/>
    <lineage>
        <taxon>Eukaryota</taxon>
        <taxon>Metazoa</taxon>
        <taxon>Chordata</taxon>
        <taxon>Craniata</taxon>
        <taxon>Vertebrata</taxon>
        <taxon>Euteleostomi</taxon>
        <taxon>Mammalia</taxon>
        <taxon>Eutheria</taxon>
        <taxon>Euarchontoglires</taxon>
        <taxon>Glires</taxon>
        <taxon>Rodentia</taxon>
        <taxon>Castorimorpha</taxon>
        <taxon>Castoridae</taxon>
        <taxon>Castor</taxon>
    </lineage>
</organism>
<evidence type="ECO:0000313" key="2">
    <source>
        <dbReference type="RefSeq" id="XP_073897229.1"/>
    </source>
</evidence>
<reference evidence="2" key="1">
    <citation type="submission" date="2025-08" db="UniProtKB">
        <authorList>
            <consortium name="RefSeq"/>
        </authorList>
    </citation>
    <scope>IDENTIFICATION</scope>
</reference>
<sequence length="396" mass="44501">MFVDGSSILDNQGSHRAAYTVVTINPPRVLAAACLPMGTTSQKAKPMALTQALTIAKDKTANTDSKYVFLIAHSHAAIWKERGFLTTWEWIKAIPTATEGAAIIADILVRHIIPCFGLPQSLQLDNGPTFISRVTQLVCEHLAFTWKLHIPYHPQSSGDCVLLKYLHLKPLQPRWMGPYTVILTISSVAKLLGHRAWYHLTLRSSHPPHLPKLGKLHRWGPLPFRSPRLGTPLMLLLALLPILSEPSPPYRWRFQIQETYKKGDKVTTHFISSGDYPPEGYSQPLTLKFQTTQLQHTFGGNAPFLCFIFDQTKPYCKKGAKWVEEYGGCPYWTCTIHWFIKATENPPQGNTLNAYYDGSDFCLHIPDPWDSKWETGVIAKGYSPGASSYPSTTFKI</sequence>